<dbReference type="InterPro" id="IPR012334">
    <property type="entry name" value="Pectin_lyas_fold"/>
</dbReference>
<organism evidence="3 4">
    <name type="scientific">Engelhardtia mirabilis</name>
    <dbReference type="NCBI Taxonomy" id="2528011"/>
    <lineage>
        <taxon>Bacteria</taxon>
        <taxon>Pseudomonadati</taxon>
        <taxon>Planctomycetota</taxon>
        <taxon>Planctomycetia</taxon>
        <taxon>Planctomycetia incertae sedis</taxon>
        <taxon>Engelhardtia</taxon>
    </lineage>
</organism>
<keyword evidence="4" id="KW-1185">Reference proteome</keyword>
<sequence length="508" mass="49716" precursor="true">MKLTPALLTLTAAAALHGLAGAADLLVVPGQSVQAAIDAASPGDRVLVQPGVYTGQIDFSGKAIEVLGLGGAAATTLDGGGAGPVVRFQPGQGTDARLAGFTVTGGFASLGAGGINAGGATPTVEDCIVRGNGGKFGGGISGNPILTRCSILQNSASLTHGGGVYGAPQMTECIVADNTASSAQGGGLYLTGGSASIVDCVIASNRIVFGDPAKGAGVAVHSSAQVLLKGCLIVENVGFGNVFGSYAGGVWATSGTTIEGCTIVGNSASANKAEAGGIWGAAVVRNSIVRDNLPDQLGVDPVVTWSDVAGGAAGIGNFDADPQFADALDSADLHLRATSPCIDAGDPTALDPDGSRADVGAFPFATLYQRSNALESEWTAASWSSISTAVGGVQELSLLLGAAYAGDTYVLLGSLSGTQPGLVLDGLTLPLNPDAYTIGTLTAPAAFGLSGTTGLLDGDGSASCALTLAAGLDPSLAGLTANHAAVVLDFTAFVVSATTDAVAVQLVP</sequence>
<dbReference type="Proteomes" id="UP000316921">
    <property type="component" value="Chromosome"/>
</dbReference>
<evidence type="ECO:0000256" key="1">
    <source>
        <dbReference type="SAM" id="SignalP"/>
    </source>
</evidence>
<accession>A0A518BGT3</accession>
<dbReference type="RefSeq" id="WP_145063536.1">
    <property type="nucleotide sequence ID" value="NZ_CP036287.1"/>
</dbReference>
<dbReference type="KEGG" id="pbap:Pla133_12640"/>
<evidence type="ECO:0000259" key="2">
    <source>
        <dbReference type="Pfam" id="PF13229"/>
    </source>
</evidence>
<evidence type="ECO:0000313" key="4">
    <source>
        <dbReference type="Proteomes" id="UP000316921"/>
    </source>
</evidence>
<dbReference type="Gene3D" id="2.160.20.10">
    <property type="entry name" value="Single-stranded right-handed beta-helix, Pectin lyase-like"/>
    <property type="match status" value="1"/>
</dbReference>
<feature type="signal peptide" evidence="1">
    <location>
        <begin position="1"/>
        <end position="22"/>
    </location>
</feature>
<feature type="chain" id="PRO_5021761838" description="Right handed beta helix domain-containing protein" evidence="1">
    <location>
        <begin position="23"/>
        <end position="508"/>
    </location>
</feature>
<dbReference type="EMBL" id="CP036287">
    <property type="protein sequence ID" value="QDU66198.1"/>
    <property type="molecule type" value="Genomic_DNA"/>
</dbReference>
<keyword evidence="1" id="KW-0732">Signal</keyword>
<dbReference type="SUPFAM" id="SSF51126">
    <property type="entry name" value="Pectin lyase-like"/>
    <property type="match status" value="1"/>
</dbReference>
<name>A0A518BGT3_9BACT</name>
<feature type="domain" description="Right handed beta helix" evidence="2">
    <location>
        <begin position="111"/>
        <end position="264"/>
    </location>
</feature>
<protein>
    <recommendedName>
        <fullName evidence="2">Right handed beta helix domain-containing protein</fullName>
    </recommendedName>
</protein>
<dbReference type="InterPro" id="IPR039448">
    <property type="entry name" value="Beta_helix"/>
</dbReference>
<proteinExistence type="predicted"/>
<dbReference type="Pfam" id="PF13229">
    <property type="entry name" value="Beta_helix"/>
    <property type="match status" value="1"/>
</dbReference>
<gene>
    <name evidence="3" type="ORF">Pla133_12640</name>
</gene>
<dbReference type="AlphaFoldDB" id="A0A518BGT3"/>
<reference evidence="3 4" key="1">
    <citation type="submission" date="2019-02" db="EMBL/GenBank/DDBJ databases">
        <title>Deep-cultivation of Planctomycetes and their phenomic and genomic characterization uncovers novel biology.</title>
        <authorList>
            <person name="Wiegand S."/>
            <person name="Jogler M."/>
            <person name="Boedeker C."/>
            <person name="Pinto D."/>
            <person name="Vollmers J."/>
            <person name="Rivas-Marin E."/>
            <person name="Kohn T."/>
            <person name="Peeters S.H."/>
            <person name="Heuer A."/>
            <person name="Rast P."/>
            <person name="Oberbeckmann S."/>
            <person name="Bunk B."/>
            <person name="Jeske O."/>
            <person name="Meyerdierks A."/>
            <person name="Storesund J.E."/>
            <person name="Kallscheuer N."/>
            <person name="Luecker S."/>
            <person name="Lage O.M."/>
            <person name="Pohl T."/>
            <person name="Merkel B.J."/>
            <person name="Hornburger P."/>
            <person name="Mueller R.-W."/>
            <person name="Bruemmer F."/>
            <person name="Labrenz M."/>
            <person name="Spormann A.M."/>
            <person name="Op den Camp H."/>
            <person name="Overmann J."/>
            <person name="Amann R."/>
            <person name="Jetten M.S.M."/>
            <person name="Mascher T."/>
            <person name="Medema M.H."/>
            <person name="Devos D.P."/>
            <person name="Kaster A.-K."/>
            <person name="Ovreas L."/>
            <person name="Rohde M."/>
            <person name="Galperin M.Y."/>
            <person name="Jogler C."/>
        </authorList>
    </citation>
    <scope>NUCLEOTIDE SEQUENCE [LARGE SCALE GENOMIC DNA]</scope>
    <source>
        <strain evidence="3 4">Pla133</strain>
    </source>
</reference>
<evidence type="ECO:0000313" key="3">
    <source>
        <dbReference type="EMBL" id="QDU66198.1"/>
    </source>
</evidence>
<dbReference type="InterPro" id="IPR011050">
    <property type="entry name" value="Pectin_lyase_fold/virulence"/>
</dbReference>